<evidence type="ECO:0000313" key="3">
    <source>
        <dbReference type="EMBL" id="KAF2754234.1"/>
    </source>
</evidence>
<name>A0A6A6VWZ6_9PEZI</name>
<feature type="domain" description="Borealin N-terminal" evidence="2">
    <location>
        <begin position="32"/>
        <end position="83"/>
    </location>
</feature>
<gene>
    <name evidence="3" type="ORF">EJ05DRAFT_541334</name>
</gene>
<dbReference type="EMBL" id="ML996581">
    <property type="protein sequence ID" value="KAF2754234.1"/>
    <property type="molecule type" value="Genomic_DNA"/>
</dbReference>
<feature type="region of interest" description="Disordered" evidence="1">
    <location>
        <begin position="84"/>
        <end position="252"/>
    </location>
</feature>
<dbReference type="Proteomes" id="UP000799437">
    <property type="component" value="Unassembled WGS sequence"/>
</dbReference>
<dbReference type="Pfam" id="PF10444">
    <property type="entry name" value="Nbl1_Borealin_N"/>
    <property type="match status" value="1"/>
</dbReference>
<dbReference type="RefSeq" id="XP_033596685.1">
    <property type="nucleotide sequence ID" value="XM_033749653.1"/>
</dbReference>
<evidence type="ECO:0000259" key="2">
    <source>
        <dbReference type="Pfam" id="PF10444"/>
    </source>
</evidence>
<feature type="compositionally biased region" description="Basic and acidic residues" evidence="1">
    <location>
        <begin position="196"/>
        <end position="208"/>
    </location>
</feature>
<feature type="compositionally biased region" description="Low complexity" evidence="1">
    <location>
        <begin position="213"/>
        <end position="224"/>
    </location>
</feature>
<proteinExistence type="predicted"/>
<dbReference type="OrthoDB" id="2392550at2759"/>
<evidence type="ECO:0000256" key="1">
    <source>
        <dbReference type="SAM" id="MobiDB-lite"/>
    </source>
</evidence>
<accession>A0A6A6VWZ6</accession>
<feature type="compositionally biased region" description="Polar residues" evidence="1">
    <location>
        <begin position="105"/>
        <end position="120"/>
    </location>
</feature>
<organism evidence="3 4">
    <name type="scientific">Pseudovirgaria hyperparasitica</name>
    <dbReference type="NCBI Taxonomy" id="470096"/>
    <lineage>
        <taxon>Eukaryota</taxon>
        <taxon>Fungi</taxon>
        <taxon>Dikarya</taxon>
        <taxon>Ascomycota</taxon>
        <taxon>Pezizomycotina</taxon>
        <taxon>Dothideomycetes</taxon>
        <taxon>Dothideomycetes incertae sedis</taxon>
        <taxon>Acrospermales</taxon>
        <taxon>Acrospermaceae</taxon>
        <taxon>Pseudovirgaria</taxon>
    </lineage>
</organism>
<evidence type="ECO:0000313" key="4">
    <source>
        <dbReference type="Proteomes" id="UP000799437"/>
    </source>
</evidence>
<sequence length="252" mass="26734">MANGTPKQTNSNIKDSDANHDFAVSDQAKTILVSNIKLEVAERARKLRTQSTLHAQGLRSRLGMRVNRIPRSLKTANVLDLLDRYTDPPQKPTNPLSSRVGVHGDTQTIQEKSTSASGDESASMPEAKLVTASKSKPTATGKAKNPTGSKAKPPSAPKTRTVTAPKAKTIPAPKGKTAAPTVRTRGLKRSSNELSSDNKENVHLDVPKKRTKTAAAAAISTASSRAKRAPVAKPIAPTPVPVASGRTLRARH</sequence>
<protein>
    <recommendedName>
        <fullName evidence="2">Borealin N-terminal domain-containing protein</fullName>
    </recommendedName>
</protein>
<dbReference type="GeneID" id="54490707"/>
<dbReference type="InterPro" id="IPR018851">
    <property type="entry name" value="Borealin_N"/>
</dbReference>
<dbReference type="AlphaFoldDB" id="A0A6A6VWZ6"/>
<keyword evidence="4" id="KW-1185">Reference proteome</keyword>
<reference evidence="3" key="1">
    <citation type="journal article" date="2020" name="Stud. Mycol.">
        <title>101 Dothideomycetes genomes: a test case for predicting lifestyles and emergence of pathogens.</title>
        <authorList>
            <person name="Haridas S."/>
            <person name="Albert R."/>
            <person name="Binder M."/>
            <person name="Bloem J."/>
            <person name="Labutti K."/>
            <person name="Salamov A."/>
            <person name="Andreopoulos B."/>
            <person name="Baker S."/>
            <person name="Barry K."/>
            <person name="Bills G."/>
            <person name="Bluhm B."/>
            <person name="Cannon C."/>
            <person name="Castanera R."/>
            <person name="Culley D."/>
            <person name="Daum C."/>
            <person name="Ezra D."/>
            <person name="Gonzalez J."/>
            <person name="Henrissat B."/>
            <person name="Kuo A."/>
            <person name="Liang C."/>
            <person name="Lipzen A."/>
            <person name="Lutzoni F."/>
            <person name="Magnuson J."/>
            <person name="Mondo S."/>
            <person name="Nolan M."/>
            <person name="Ohm R."/>
            <person name="Pangilinan J."/>
            <person name="Park H.-J."/>
            <person name="Ramirez L."/>
            <person name="Alfaro M."/>
            <person name="Sun H."/>
            <person name="Tritt A."/>
            <person name="Yoshinaga Y."/>
            <person name="Zwiers L.-H."/>
            <person name="Turgeon B."/>
            <person name="Goodwin S."/>
            <person name="Spatafora J."/>
            <person name="Crous P."/>
            <person name="Grigoriev I."/>
        </authorList>
    </citation>
    <scope>NUCLEOTIDE SEQUENCE</scope>
    <source>
        <strain evidence="3">CBS 121739</strain>
    </source>
</reference>